<dbReference type="AlphaFoldDB" id="D4FA56"/>
<protein>
    <submittedName>
        <fullName evidence="2">Uncharacterized protein</fullName>
    </submittedName>
</protein>
<organism evidence="2 3">
    <name type="scientific">Edwardsiella tarda ATCC 23685</name>
    <dbReference type="NCBI Taxonomy" id="500638"/>
    <lineage>
        <taxon>Bacteria</taxon>
        <taxon>Pseudomonadati</taxon>
        <taxon>Pseudomonadota</taxon>
        <taxon>Gammaproteobacteria</taxon>
        <taxon>Enterobacterales</taxon>
        <taxon>Hafniaceae</taxon>
        <taxon>Edwardsiella</taxon>
    </lineage>
</organism>
<dbReference type="NCBIfam" id="TIGR02443">
    <property type="entry name" value="YheV family putative zinc ribbon protein"/>
    <property type="match status" value="1"/>
</dbReference>
<feature type="region of interest" description="Disordered" evidence="1">
    <location>
        <begin position="44"/>
        <end position="67"/>
    </location>
</feature>
<proteinExistence type="predicted"/>
<dbReference type="InterPro" id="IPR012658">
    <property type="entry name" value="YheV"/>
</dbReference>
<sequence length="67" mass="7355">MEGGEMKRRFIAGARCPACHAMDSLALWRDAQGEQVQCVRCGHRLASPTSPSEDPLASEQLIGRFKP</sequence>
<accession>D4FA56</accession>
<comment type="caution">
    <text evidence="2">The sequence shown here is derived from an EMBL/GenBank/DDBJ whole genome shotgun (WGS) entry which is preliminary data.</text>
</comment>
<reference evidence="2 3" key="1">
    <citation type="submission" date="2010-02" db="EMBL/GenBank/DDBJ databases">
        <authorList>
            <person name="Weinstock G."/>
            <person name="Sodergren E."/>
            <person name="Clifton S."/>
            <person name="Fulton L."/>
            <person name="Fulton B."/>
            <person name="Courtney L."/>
            <person name="Fronick C."/>
            <person name="Harrison M."/>
            <person name="Strong C."/>
            <person name="Farmer C."/>
            <person name="Delahaunty K."/>
            <person name="Markovic C."/>
            <person name="Hall O."/>
            <person name="Minx P."/>
            <person name="Tomlinson C."/>
            <person name="Mitreva M."/>
            <person name="Nelson J."/>
            <person name="Hou S."/>
            <person name="Wollam A."/>
            <person name="Pepin K.H."/>
            <person name="Johnson M."/>
            <person name="Bhonagiri V."/>
            <person name="Zhang X."/>
            <person name="Suruliraj S."/>
            <person name="Warren W."/>
            <person name="Chinwalla A."/>
            <person name="Mardis E.R."/>
            <person name="Wilson R.K."/>
        </authorList>
    </citation>
    <scope>NUCLEOTIDE SEQUENCE [LARGE SCALE GENOMIC DNA]</scope>
    <source>
        <strain evidence="2 3">ATCC 23685</strain>
    </source>
</reference>
<evidence type="ECO:0000313" key="3">
    <source>
        <dbReference type="Proteomes" id="UP000003692"/>
    </source>
</evidence>
<name>D4FA56_EDWTA</name>
<dbReference type="EMBL" id="ADGK01000288">
    <property type="protein sequence ID" value="EFE21336.1"/>
    <property type="molecule type" value="Genomic_DNA"/>
</dbReference>
<dbReference type="Proteomes" id="UP000003692">
    <property type="component" value="Unassembled WGS sequence"/>
</dbReference>
<dbReference type="HOGENOM" id="CLU_186875_0_0_6"/>
<evidence type="ECO:0000313" key="2">
    <source>
        <dbReference type="EMBL" id="EFE21336.1"/>
    </source>
</evidence>
<dbReference type="Pfam" id="PF09526">
    <property type="entry name" value="DUF2387"/>
    <property type="match status" value="1"/>
</dbReference>
<evidence type="ECO:0000256" key="1">
    <source>
        <dbReference type="SAM" id="MobiDB-lite"/>
    </source>
</evidence>
<gene>
    <name evidence="2" type="ORF">EDWATA_03674</name>
</gene>